<comment type="caution">
    <text evidence="8">The sequence shown here is derived from an EMBL/GenBank/DDBJ whole genome shotgun (WGS) entry which is preliminary data.</text>
</comment>
<evidence type="ECO:0000256" key="4">
    <source>
        <dbReference type="ARBA" id="ARBA00022989"/>
    </source>
</evidence>
<name>A0ABW2V546_9BACL</name>
<evidence type="ECO:0000256" key="5">
    <source>
        <dbReference type="ARBA" id="ARBA00023136"/>
    </source>
</evidence>
<comment type="subcellular location">
    <subcellularLocation>
        <location evidence="1">Cell membrane</location>
        <topology evidence="1">Single-pass membrane protein</topology>
    </subcellularLocation>
</comment>
<reference evidence="9" key="1">
    <citation type="journal article" date="2019" name="Int. J. Syst. Evol. Microbiol.">
        <title>The Global Catalogue of Microorganisms (GCM) 10K type strain sequencing project: providing services to taxonomists for standard genome sequencing and annotation.</title>
        <authorList>
            <consortium name="The Broad Institute Genomics Platform"/>
            <consortium name="The Broad Institute Genome Sequencing Center for Infectious Disease"/>
            <person name="Wu L."/>
            <person name="Ma J."/>
        </authorList>
    </citation>
    <scope>NUCLEOTIDE SEQUENCE [LARGE SCALE GENOMIC DNA]</scope>
    <source>
        <strain evidence="9">JCM 18657</strain>
    </source>
</reference>
<keyword evidence="9" id="KW-1185">Reference proteome</keyword>
<dbReference type="Proteomes" id="UP001596528">
    <property type="component" value="Unassembled WGS sequence"/>
</dbReference>
<keyword evidence="3 6" id="KW-0812">Transmembrane</keyword>
<dbReference type="InterPro" id="IPR052027">
    <property type="entry name" value="PspC"/>
</dbReference>
<proteinExistence type="predicted"/>
<evidence type="ECO:0000256" key="3">
    <source>
        <dbReference type="ARBA" id="ARBA00022692"/>
    </source>
</evidence>
<gene>
    <name evidence="8" type="ORF">ACFQWB_08715</name>
</gene>
<dbReference type="PANTHER" id="PTHR33885:SF3">
    <property type="entry name" value="PHAGE SHOCK PROTEIN C"/>
    <property type="match status" value="1"/>
</dbReference>
<dbReference type="Pfam" id="PF04024">
    <property type="entry name" value="PspC"/>
    <property type="match status" value="1"/>
</dbReference>
<evidence type="ECO:0000256" key="1">
    <source>
        <dbReference type="ARBA" id="ARBA00004162"/>
    </source>
</evidence>
<feature type="transmembrane region" description="Helical" evidence="6">
    <location>
        <begin position="29"/>
        <end position="52"/>
    </location>
</feature>
<keyword evidence="4 6" id="KW-1133">Transmembrane helix</keyword>
<keyword evidence="5 6" id="KW-0472">Membrane</keyword>
<dbReference type="RefSeq" id="WP_138788299.1">
    <property type="nucleotide sequence ID" value="NZ_JBHTGQ010000018.1"/>
</dbReference>
<dbReference type="EMBL" id="JBHTGQ010000018">
    <property type="protein sequence ID" value="MFC7750024.1"/>
    <property type="molecule type" value="Genomic_DNA"/>
</dbReference>
<dbReference type="InterPro" id="IPR007168">
    <property type="entry name" value="Phageshock_PspC_N"/>
</dbReference>
<evidence type="ECO:0000256" key="2">
    <source>
        <dbReference type="ARBA" id="ARBA00022475"/>
    </source>
</evidence>
<accession>A0ABW2V546</accession>
<dbReference type="PANTHER" id="PTHR33885">
    <property type="entry name" value="PHAGE SHOCK PROTEIN C"/>
    <property type="match status" value="1"/>
</dbReference>
<evidence type="ECO:0000313" key="9">
    <source>
        <dbReference type="Proteomes" id="UP001596528"/>
    </source>
</evidence>
<feature type="domain" description="Phage shock protein PspC N-terminal" evidence="7">
    <location>
        <begin position="2"/>
        <end position="58"/>
    </location>
</feature>
<evidence type="ECO:0000259" key="7">
    <source>
        <dbReference type="Pfam" id="PF04024"/>
    </source>
</evidence>
<sequence length="157" mass="16172">MKLYRSVRDKKIMGVCGGLAESFNVDPTLVRLVTVATAFFSAGTVIPIYIIAGMVMPKDPTSTGFGPGFGGPGAYHAGYGGGYGQPYGGPYGGQANASQGGYGAPYGGQGYAGGAAASASHTASPIDEAMKDLEKKALQKEIEYLKAKLSKYEKGDQ</sequence>
<organism evidence="8 9">
    <name type="scientific">Paenibacillus thermoaerophilus</name>
    <dbReference type="NCBI Taxonomy" id="1215385"/>
    <lineage>
        <taxon>Bacteria</taxon>
        <taxon>Bacillati</taxon>
        <taxon>Bacillota</taxon>
        <taxon>Bacilli</taxon>
        <taxon>Bacillales</taxon>
        <taxon>Paenibacillaceae</taxon>
        <taxon>Paenibacillus</taxon>
    </lineage>
</organism>
<evidence type="ECO:0000313" key="8">
    <source>
        <dbReference type="EMBL" id="MFC7750024.1"/>
    </source>
</evidence>
<protein>
    <submittedName>
        <fullName evidence="8">PspC domain-containing protein</fullName>
    </submittedName>
</protein>
<evidence type="ECO:0000256" key="6">
    <source>
        <dbReference type="SAM" id="Phobius"/>
    </source>
</evidence>
<keyword evidence="2" id="KW-1003">Cell membrane</keyword>